<dbReference type="EMBL" id="CP061800">
    <property type="protein sequence ID" value="QTA87033.1"/>
    <property type="molecule type" value="Genomic_DNA"/>
</dbReference>
<dbReference type="Pfam" id="PF15633">
    <property type="entry name" value="Tox-ART-HYD1"/>
    <property type="match status" value="1"/>
</dbReference>
<feature type="domain" description="Tox-ART-HYD1" evidence="1">
    <location>
        <begin position="29"/>
        <end position="116"/>
    </location>
</feature>
<organism evidence="2 3">
    <name type="scientific">Desulfonema magnum</name>
    <dbReference type="NCBI Taxonomy" id="45655"/>
    <lineage>
        <taxon>Bacteria</taxon>
        <taxon>Pseudomonadati</taxon>
        <taxon>Thermodesulfobacteriota</taxon>
        <taxon>Desulfobacteria</taxon>
        <taxon>Desulfobacterales</taxon>
        <taxon>Desulfococcaceae</taxon>
        <taxon>Desulfonema</taxon>
    </lineage>
</organism>
<dbReference type="Proteomes" id="UP000663722">
    <property type="component" value="Chromosome"/>
</dbReference>
<evidence type="ECO:0000259" key="1">
    <source>
        <dbReference type="Pfam" id="PF15633"/>
    </source>
</evidence>
<dbReference type="InterPro" id="IPR028920">
    <property type="entry name" value="Tox-ART-HYD1_dom"/>
</dbReference>
<evidence type="ECO:0000313" key="2">
    <source>
        <dbReference type="EMBL" id="QTA87033.1"/>
    </source>
</evidence>
<accession>A0A975BKY6</accession>
<reference evidence="2" key="1">
    <citation type="journal article" date="2021" name="Microb. Physiol.">
        <title>Proteogenomic Insights into the Physiology of Marine, Sulfate-Reducing, Filamentous Desulfonema limicola and Desulfonema magnum.</title>
        <authorList>
            <person name="Schnaars V."/>
            <person name="Wohlbrand L."/>
            <person name="Scheve S."/>
            <person name="Hinrichs C."/>
            <person name="Reinhardt R."/>
            <person name="Rabus R."/>
        </authorList>
    </citation>
    <scope>NUCLEOTIDE SEQUENCE</scope>
    <source>
        <strain evidence="2">4be13</strain>
    </source>
</reference>
<protein>
    <submittedName>
        <fullName evidence="2">Toxin domain-containing protein</fullName>
    </submittedName>
</protein>
<dbReference type="AlphaFoldDB" id="A0A975BKY6"/>
<evidence type="ECO:0000313" key="3">
    <source>
        <dbReference type="Proteomes" id="UP000663722"/>
    </source>
</evidence>
<proteinExistence type="predicted"/>
<gene>
    <name evidence="2" type="ORF">dnm_030600</name>
</gene>
<dbReference type="RefSeq" id="WP_276571870.1">
    <property type="nucleotide sequence ID" value="NZ_CP061800.1"/>
</dbReference>
<sequence>MNPVKIISDHISNFLILLHNPAFPKTVRVRHFTNRKGMECIKEAGIIRAGDQNRVFTVRARGKPGSPRDVERQLGIRRGRGNYYVEFDASADEFEIVKNLLTGSTETVFKGDVVLRERNPEFRSNR</sequence>
<keyword evidence="3" id="KW-1185">Reference proteome</keyword>
<name>A0A975BKY6_9BACT</name>
<dbReference type="KEGG" id="dmm:dnm_030600"/>